<gene>
    <name evidence="4" type="ORF">FPY71_13265</name>
</gene>
<evidence type="ECO:0000256" key="2">
    <source>
        <dbReference type="ARBA" id="ARBA00022803"/>
    </source>
</evidence>
<dbReference type="InterPro" id="IPR019734">
    <property type="entry name" value="TPR_rpt"/>
</dbReference>
<keyword evidence="2 3" id="KW-0802">TPR repeat</keyword>
<dbReference type="PROSITE" id="PS50005">
    <property type="entry name" value="TPR"/>
    <property type="match status" value="1"/>
</dbReference>
<keyword evidence="1" id="KW-0677">Repeat</keyword>
<dbReference type="Proteomes" id="UP000324738">
    <property type="component" value="Unassembled WGS sequence"/>
</dbReference>
<reference evidence="4 5" key="1">
    <citation type="submission" date="2019-08" db="EMBL/GenBank/DDBJ databases">
        <title>Aureimonas fodiniaquatilis sp. nov., isolated from a coal mine wastewater.</title>
        <authorList>
            <person name="Kim W."/>
        </authorList>
    </citation>
    <scope>NUCLEOTIDE SEQUENCE [LARGE SCALE GENOMIC DNA]</scope>
    <source>
        <strain evidence="4 5">CAU 1482</strain>
    </source>
</reference>
<organism evidence="4 5">
    <name type="scientific">Aureimonas fodinaquatilis</name>
    <dbReference type="NCBI Taxonomy" id="2565783"/>
    <lineage>
        <taxon>Bacteria</taxon>
        <taxon>Pseudomonadati</taxon>
        <taxon>Pseudomonadota</taxon>
        <taxon>Alphaproteobacteria</taxon>
        <taxon>Hyphomicrobiales</taxon>
        <taxon>Aurantimonadaceae</taxon>
        <taxon>Aureimonas</taxon>
    </lineage>
</organism>
<dbReference type="InterPro" id="IPR013105">
    <property type="entry name" value="TPR_2"/>
</dbReference>
<keyword evidence="5" id="KW-1185">Reference proteome</keyword>
<dbReference type="SUPFAM" id="SSF48452">
    <property type="entry name" value="TPR-like"/>
    <property type="match status" value="1"/>
</dbReference>
<evidence type="ECO:0000256" key="1">
    <source>
        <dbReference type="ARBA" id="ARBA00022737"/>
    </source>
</evidence>
<dbReference type="EMBL" id="VTWH01000003">
    <property type="protein sequence ID" value="KAA0969503.1"/>
    <property type="molecule type" value="Genomic_DNA"/>
</dbReference>
<dbReference type="RefSeq" id="WP_149300787.1">
    <property type="nucleotide sequence ID" value="NZ_VTWH01000003.1"/>
</dbReference>
<feature type="repeat" description="TPR" evidence="3">
    <location>
        <begin position="71"/>
        <end position="104"/>
    </location>
</feature>
<proteinExistence type="predicted"/>
<protein>
    <submittedName>
        <fullName evidence="4">Tetratricopeptide repeat protein</fullName>
    </submittedName>
</protein>
<sequence>MNRRRVTFGLVALMLVAGAAAGPSAWGRLFLAIGMPQVAAQLLTEPRWQGVALYQAGRYAEADAAFRKAGRGSTYNRGNSLAATGQYRDAVAYYEAVLYVDPQDSDALANRATIAPLIDPVIGESNSIDGIPATAATGVAMPTIGTYEMNIQALMRSRPAPVTPRSTGQSMVPGPEWLQGLADEPGQYLQLRLAAERQRRAEAGVAAPEGTSPW</sequence>
<accession>A0A5B0DSY1</accession>
<dbReference type="Pfam" id="PF07719">
    <property type="entry name" value="TPR_2"/>
    <property type="match status" value="1"/>
</dbReference>
<dbReference type="Gene3D" id="1.25.40.10">
    <property type="entry name" value="Tetratricopeptide repeat domain"/>
    <property type="match status" value="1"/>
</dbReference>
<dbReference type="OrthoDB" id="5801125at2"/>
<dbReference type="InterPro" id="IPR011990">
    <property type="entry name" value="TPR-like_helical_dom_sf"/>
</dbReference>
<evidence type="ECO:0000256" key="3">
    <source>
        <dbReference type="PROSITE-ProRule" id="PRU00339"/>
    </source>
</evidence>
<dbReference type="AlphaFoldDB" id="A0A5B0DSY1"/>
<name>A0A5B0DSY1_9HYPH</name>
<evidence type="ECO:0000313" key="4">
    <source>
        <dbReference type="EMBL" id="KAA0969503.1"/>
    </source>
</evidence>
<evidence type="ECO:0000313" key="5">
    <source>
        <dbReference type="Proteomes" id="UP000324738"/>
    </source>
</evidence>
<comment type="caution">
    <text evidence="4">The sequence shown here is derived from an EMBL/GenBank/DDBJ whole genome shotgun (WGS) entry which is preliminary data.</text>
</comment>